<sequence>MALYEHVFLARQDMTPQQVDQLVEQYKGILEANGGKVGRIESWGLRPLTYRIRKNRKAYYALMNIDAPSAAVAEMERQMRINEDVLRFLTTRVEAHEEGPSAMMSRRDRDERFGKDEDRPRRPRRPRDETPDEGEE</sequence>
<dbReference type="PANTHER" id="PTHR21011">
    <property type="entry name" value="MITOCHONDRIAL 28S RIBOSOMAL PROTEIN S6"/>
    <property type="match status" value="1"/>
</dbReference>
<evidence type="ECO:0000256" key="6">
    <source>
        <dbReference type="HAMAP-Rule" id="MF_00360"/>
    </source>
</evidence>
<comment type="similarity">
    <text evidence="1 6">Belongs to the bacterial ribosomal protein bS6 family.</text>
</comment>
<name>A0A1U9JTM8_9HYPH</name>
<evidence type="ECO:0000313" key="8">
    <source>
        <dbReference type="EMBL" id="AQS41212.1"/>
    </source>
</evidence>
<dbReference type="PANTHER" id="PTHR21011:SF1">
    <property type="entry name" value="SMALL RIBOSOMAL SUBUNIT PROTEIN BS6M"/>
    <property type="match status" value="1"/>
</dbReference>
<dbReference type="Proteomes" id="UP000188912">
    <property type="component" value="Chromosome"/>
</dbReference>
<dbReference type="KEGG" id="thd:BHV28_05010"/>
<dbReference type="Pfam" id="PF01250">
    <property type="entry name" value="Ribosomal_S6"/>
    <property type="match status" value="1"/>
</dbReference>
<proteinExistence type="inferred from homology"/>
<dbReference type="GO" id="GO:0003735">
    <property type="term" value="F:structural constituent of ribosome"/>
    <property type="evidence" value="ECO:0007669"/>
    <property type="project" value="InterPro"/>
</dbReference>
<comment type="function">
    <text evidence="4 6">Binds together with bS18 to 16S ribosomal RNA.</text>
</comment>
<evidence type="ECO:0000256" key="4">
    <source>
        <dbReference type="ARBA" id="ARBA00035104"/>
    </source>
</evidence>
<dbReference type="InterPro" id="IPR035980">
    <property type="entry name" value="Ribosomal_bS6_sf"/>
</dbReference>
<evidence type="ECO:0000256" key="5">
    <source>
        <dbReference type="ARBA" id="ARBA00035294"/>
    </source>
</evidence>
<keyword evidence="3 6" id="KW-0687">Ribonucleoprotein</keyword>
<dbReference type="InterPro" id="IPR020814">
    <property type="entry name" value="Ribosomal_S6_plastid/chlpt"/>
</dbReference>
<evidence type="ECO:0000256" key="2">
    <source>
        <dbReference type="ARBA" id="ARBA00022980"/>
    </source>
</evidence>
<dbReference type="InterPro" id="IPR000529">
    <property type="entry name" value="Ribosomal_bS6"/>
</dbReference>
<keyword evidence="9" id="KW-1185">Reference proteome</keyword>
<evidence type="ECO:0000256" key="1">
    <source>
        <dbReference type="ARBA" id="ARBA00009512"/>
    </source>
</evidence>
<keyword evidence="6" id="KW-0694">RNA-binding</keyword>
<dbReference type="GO" id="GO:0070181">
    <property type="term" value="F:small ribosomal subunit rRNA binding"/>
    <property type="evidence" value="ECO:0007669"/>
    <property type="project" value="TreeGrafter"/>
</dbReference>
<protein>
    <recommendedName>
        <fullName evidence="5 6">Small ribosomal subunit protein bS6</fullName>
    </recommendedName>
</protein>
<dbReference type="HAMAP" id="MF_00360">
    <property type="entry name" value="Ribosomal_bS6"/>
    <property type="match status" value="1"/>
</dbReference>
<accession>A0A1U9JTM8</accession>
<dbReference type="EMBL" id="CP017315">
    <property type="protein sequence ID" value="AQS41212.1"/>
    <property type="molecule type" value="Genomic_DNA"/>
</dbReference>
<gene>
    <name evidence="6 8" type="primary">rpsF</name>
    <name evidence="8" type="ORF">BHV28_05010</name>
</gene>
<evidence type="ECO:0000313" key="9">
    <source>
        <dbReference type="Proteomes" id="UP000188912"/>
    </source>
</evidence>
<dbReference type="STRING" id="1902579.BHV28_05010"/>
<dbReference type="Gene3D" id="3.30.70.60">
    <property type="match status" value="1"/>
</dbReference>
<dbReference type="CDD" id="cd00473">
    <property type="entry name" value="bS6"/>
    <property type="match status" value="1"/>
</dbReference>
<feature type="compositionally biased region" description="Basic and acidic residues" evidence="7">
    <location>
        <begin position="93"/>
        <end position="120"/>
    </location>
</feature>
<keyword evidence="6" id="KW-0699">rRNA-binding</keyword>
<dbReference type="GO" id="GO:0022627">
    <property type="term" value="C:cytosolic small ribosomal subunit"/>
    <property type="evidence" value="ECO:0007669"/>
    <property type="project" value="TreeGrafter"/>
</dbReference>
<feature type="region of interest" description="Disordered" evidence="7">
    <location>
        <begin position="93"/>
        <end position="136"/>
    </location>
</feature>
<evidence type="ECO:0000256" key="3">
    <source>
        <dbReference type="ARBA" id="ARBA00023274"/>
    </source>
</evidence>
<organism evidence="8 9">
    <name type="scientific">Candidatus Tokpelaia hoelldobleri</name>
    <dbReference type="NCBI Taxonomy" id="1902579"/>
    <lineage>
        <taxon>Bacteria</taxon>
        <taxon>Pseudomonadati</taxon>
        <taxon>Pseudomonadota</taxon>
        <taxon>Alphaproteobacteria</taxon>
        <taxon>Hyphomicrobiales</taxon>
        <taxon>Candidatus Tokpelaia</taxon>
    </lineage>
</organism>
<dbReference type="InterPro" id="IPR014717">
    <property type="entry name" value="Transl_elong_EF1B/ribsomal_bS6"/>
</dbReference>
<dbReference type="NCBIfam" id="TIGR00166">
    <property type="entry name" value="S6"/>
    <property type="match status" value="1"/>
</dbReference>
<dbReference type="GO" id="GO:0006412">
    <property type="term" value="P:translation"/>
    <property type="evidence" value="ECO:0007669"/>
    <property type="project" value="UniProtKB-UniRule"/>
</dbReference>
<keyword evidence="2 6" id="KW-0689">Ribosomal protein</keyword>
<reference evidence="8 9" key="1">
    <citation type="journal article" date="2010" name="Science">
        <title>Genomic comparison of the ants Camponotus floridanus and Harpegnathos saltator.</title>
        <authorList>
            <person name="Bonasio R."/>
            <person name="Zhang G."/>
            <person name="Ye C."/>
            <person name="Mutti N.S."/>
            <person name="Fang X."/>
            <person name="Qin N."/>
            <person name="Donahue G."/>
            <person name="Yang P."/>
            <person name="Li Q."/>
            <person name="Li C."/>
            <person name="Zhang P."/>
            <person name="Huang Z."/>
            <person name="Berger S.L."/>
            <person name="Reinberg D."/>
            <person name="Wang J."/>
            <person name="Liebig J."/>
        </authorList>
    </citation>
    <scope>NUCLEOTIDE SEQUENCE [LARGE SCALE GENOMIC DNA]</scope>
    <source>
        <strain evidence="8 9">Hsal</strain>
    </source>
</reference>
<reference evidence="8 9" key="2">
    <citation type="journal article" date="2016" name="Sci. Rep.">
        <title>The genome of Rhizobiales bacteria in predatory ants reveals urease gene functions but no genes for nitrogen fixation.</title>
        <authorList>
            <person name="Neuvonen M.M."/>
            <person name="Tamarit D."/>
            <person name="Naslund K."/>
            <person name="Liebig J."/>
            <person name="Feldhaar H."/>
            <person name="Moran N.A."/>
            <person name="Guy L."/>
            <person name="Andersson S.G."/>
        </authorList>
    </citation>
    <scope>NUCLEOTIDE SEQUENCE [LARGE SCALE GENOMIC DNA]</scope>
    <source>
        <strain evidence="8 9">Hsal</strain>
    </source>
</reference>
<dbReference type="SUPFAM" id="SSF54995">
    <property type="entry name" value="Ribosomal protein S6"/>
    <property type="match status" value="1"/>
</dbReference>
<evidence type="ECO:0000256" key="7">
    <source>
        <dbReference type="SAM" id="MobiDB-lite"/>
    </source>
</evidence>
<dbReference type="AlphaFoldDB" id="A0A1U9JTM8"/>